<accession>A0ACC0Q6T5</accession>
<comment type="caution">
    <text evidence="1">The sequence shown here is derived from an EMBL/GenBank/DDBJ whole genome shotgun (WGS) entry which is preliminary data.</text>
</comment>
<reference evidence="1" key="1">
    <citation type="submission" date="2022-02" db="EMBL/GenBank/DDBJ databases">
        <title>Plant Genome Project.</title>
        <authorList>
            <person name="Zhang R.-G."/>
        </authorList>
    </citation>
    <scope>NUCLEOTIDE SEQUENCE</scope>
    <source>
        <strain evidence="1">AT1</strain>
    </source>
</reference>
<dbReference type="EMBL" id="CM046388">
    <property type="protein sequence ID" value="KAI8573074.1"/>
    <property type="molecule type" value="Genomic_DNA"/>
</dbReference>
<evidence type="ECO:0000313" key="1">
    <source>
        <dbReference type="EMBL" id="KAI8573074.1"/>
    </source>
</evidence>
<keyword evidence="2" id="KW-1185">Reference proteome</keyword>
<sequence>MASTVFDVSHLLGLIPCGSLFDSTATSSIPFSFPDLNIGNSSYSKFLAAEMKTIGDVSDREFFSYLLYTLCKYIFCHGGKKVMTEMIPLALRFFIGDPFDFASYFLGHVYKVG</sequence>
<protein>
    <submittedName>
        <fullName evidence="1">Uncharacterized protein</fullName>
    </submittedName>
</protein>
<dbReference type="Proteomes" id="UP001062846">
    <property type="component" value="Chromosome 1"/>
</dbReference>
<evidence type="ECO:0000313" key="2">
    <source>
        <dbReference type="Proteomes" id="UP001062846"/>
    </source>
</evidence>
<name>A0ACC0Q6T5_RHOML</name>
<proteinExistence type="predicted"/>
<organism evidence="1 2">
    <name type="scientific">Rhododendron molle</name>
    <name type="common">Chinese azalea</name>
    <name type="synonym">Azalea mollis</name>
    <dbReference type="NCBI Taxonomy" id="49168"/>
    <lineage>
        <taxon>Eukaryota</taxon>
        <taxon>Viridiplantae</taxon>
        <taxon>Streptophyta</taxon>
        <taxon>Embryophyta</taxon>
        <taxon>Tracheophyta</taxon>
        <taxon>Spermatophyta</taxon>
        <taxon>Magnoliopsida</taxon>
        <taxon>eudicotyledons</taxon>
        <taxon>Gunneridae</taxon>
        <taxon>Pentapetalae</taxon>
        <taxon>asterids</taxon>
        <taxon>Ericales</taxon>
        <taxon>Ericaceae</taxon>
        <taxon>Ericoideae</taxon>
        <taxon>Rhodoreae</taxon>
        <taxon>Rhododendron</taxon>
    </lineage>
</organism>
<gene>
    <name evidence="1" type="ORF">RHMOL_Rhmol01G0250400</name>
</gene>